<feature type="chain" id="PRO_5003623799" evidence="1">
    <location>
        <begin position="24"/>
        <end position="148"/>
    </location>
</feature>
<dbReference type="eggNOG" id="COG2044">
    <property type="taxonomic scope" value="Bacteria"/>
</dbReference>
<sequence length="148" mass="16857">MKRATTYLLGVLLISFFVTSLQAQEKDKLQDKEGLFLHITTSYDNPHRLLMPLKMATMMANDKAVLIYMDIEAVKILVKGSKDITHPDFESAHTYIKKLLEMGVEIYACPTCLKVAGFKTEDLMDGIKPANKERFFNFTKGRILSLSY</sequence>
<dbReference type="Proteomes" id="UP000007394">
    <property type="component" value="Chromosome"/>
</dbReference>
<dbReference type="AlphaFoldDB" id="I0AIN5"/>
<evidence type="ECO:0000313" key="3">
    <source>
        <dbReference type="Proteomes" id="UP000007394"/>
    </source>
</evidence>
<feature type="signal peptide" evidence="1">
    <location>
        <begin position="1"/>
        <end position="23"/>
    </location>
</feature>
<dbReference type="Gene3D" id="3.40.1260.10">
    <property type="entry name" value="DsrEFH-like"/>
    <property type="match status" value="1"/>
</dbReference>
<protein>
    <submittedName>
        <fullName evidence="2">DsrE/DsrF-like protein</fullName>
    </submittedName>
</protein>
<dbReference type="STRING" id="945713.IALB_1131"/>
<dbReference type="Pfam" id="PF02635">
    <property type="entry name" value="DsrE"/>
    <property type="match status" value="1"/>
</dbReference>
<dbReference type="KEGG" id="ial:IALB_1131"/>
<gene>
    <name evidence="2" type="ordered locus">IALB_1131</name>
</gene>
<organism evidence="2 3">
    <name type="scientific">Ignavibacterium album (strain DSM 19864 / JCM 16511 / NBRC 101810 / Mat9-16)</name>
    <dbReference type="NCBI Taxonomy" id="945713"/>
    <lineage>
        <taxon>Bacteria</taxon>
        <taxon>Pseudomonadati</taxon>
        <taxon>Ignavibacteriota</taxon>
        <taxon>Ignavibacteria</taxon>
        <taxon>Ignavibacteriales</taxon>
        <taxon>Ignavibacteriaceae</taxon>
        <taxon>Ignavibacterium</taxon>
    </lineage>
</organism>
<keyword evidence="3" id="KW-1185">Reference proteome</keyword>
<evidence type="ECO:0000313" key="2">
    <source>
        <dbReference type="EMBL" id="AFH48842.1"/>
    </source>
</evidence>
<dbReference type="InterPro" id="IPR003787">
    <property type="entry name" value="Sulphur_relay_DsrE/F-like"/>
</dbReference>
<accession>I0AIN5</accession>
<reference evidence="2 3" key="1">
    <citation type="journal article" date="2012" name="Front. Microbiol.">
        <title>Complete genome of Ignavibacterium album, a metabolically versatile, flagellated, facultative anaerobe from the phylum Chlorobi.</title>
        <authorList>
            <person name="Liu Z."/>
            <person name="Frigaard N.-U."/>
            <person name="Vogl K."/>
            <person name="Iino T."/>
            <person name="Ohkuma M."/>
            <person name="Overmann J."/>
            <person name="Bryant D.A."/>
        </authorList>
    </citation>
    <scope>NUCLEOTIDE SEQUENCE [LARGE SCALE GENOMIC DNA]</scope>
    <source>
        <strain evidence="3">DSM 19864 / JCM 16511 / NBRC 101810 / Mat9-16</strain>
    </source>
</reference>
<keyword evidence="1" id="KW-0732">Signal</keyword>
<dbReference type="HOGENOM" id="CLU_147305_0_0_10"/>
<dbReference type="RefSeq" id="WP_014559997.1">
    <property type="nucleotide sequence ID" value="NC_017464.1"/>
</dbReference>
<dbReference type="EMBL" id="CP003418">
    <property type="protein sequence ID" value="AFH48842.1"/>
    <property type="molecule type" value="Genomic_DNA"/>
</dbReference>
<name>I0AIN5_IGNAJ</name>
<dbReference type="OrthoDB" id="9812053at2"/>
<dbReference type="SUPFAM" id="SSF75169">
    <property type="entry name" value="DsrEFH-like"/>
    <property type="match status" value="1"/>
</dbReference>
<dbReference type="InterPro" id="IPR027396">
    <property type="entry name" value="DsrEFH-like"/>
</dbReference>
<proteinExistence type="predicted"/>
<evidence type="ECO:0000256" key="1">
    <source>
        <dbReference type="SAM" id="SignalP"/>
    </source>
</evidence>